<reference evidence="22 23" key="1">
    <citation type="submission" date="2019-12" db="EMBL/GenBank/DDBJ databases">
        <authorList>
            <person name="Alioto T."/>
            <person name="Alioto T."/>
            <person name="Gomez Garrido J."/>
        </authorList>
    </citation>
    <scope>NUCLEOTIDE SEQUENCE [LARGE SCALE GENOMIC DNA]</scope>
</reference>
<dbReference type="SUPFAM" id="SSF52058">
    <property type="entry name" value="L domain-like"/>
    <property type="match status" value="1"/>
</dbReference>
<dbReference type="Gramene" id="OE9A118506T1">
    <property type="protein sequence ID" value="OE9A118506C1"/>
    <property type="gene ID" value="OE9A118506"/>
</dbReference>
<keyword evidence="17 22" id="KW-0675">Receptor</keyword>
<dbReference type="InterPro" id="IPR051809">
    <property type="entry name" value="Plant_receptor-like_S/T_kinase"/>
</dbReference>
<keyword evidence="10" id="KW-0732">Signal</keyword>
<evidence type="ECO:0000256" key="1">
    <source>
        <dbReference type="ARBA" id="ARBA00004162"/>
    </source>
</evidence>
<keyword evidence="14" id="KW-0067">ATP-binding</keyword>
<dbReference type="Gene3D" id="3.80.10.10">
    <property type="entry name" value="Ribonuclease Inhibitor"/>
    <property type="match status" value="1"/>
</dbReference>
<dbReference type="GO" id="GO:0004674">
    <property type="term" value="F:protein serine/threonine kinase activity"/>
    <property type="evidence" value="ECO:0007669"/>
    <property type="project" value="UniProtKB-KW"/>
</dbReference>
<keyword evidence="5" id="KW-0723">Serine/threonine-protein kinase</keyword>
<dbReference type="InterPro" id="IPR032675">
    <property type="entry name" value="LRR_dom_sf"/>
</dbReference>
<evidence type="ECO:0000256" key="11">
    <source>
        <dbReference type="ARBA" id="ARBA00022737"/>
    </source>
</evidence>
<evidence type="ECO:0000256" key="8">
    <source>
        <dbReference type="ARBA" id="ARBA00022679"/>
    </source>
</evidence>
<dbReference type="Proteomes" id="UP000594638">
    <property type="component" value="Unassembled WGS sequence"/>
</dbReference>
<comment type="subcellular location">
    <subcellularLocation>
        <location evidence="1">Cell membrane</location>
        <topology evidence="1">Single-pass membrane protein</topology>
    </subcellularLocation>
</comment>
<dbReference type="SMART" id="SM00220">
    <property type="entry name" value="S_TKc"/>
    <property type="match status" value="1"/>
</dbReference>
<dbReference type="PROSITE" id="PS50011">
    <property type="entry name" value="PROTEIN_KINASE_DOM"/>
    <property type="match status" value="1"/>
</dbReference>
<keyword evidence="12" id="KW-0547">Nucleotide-binding</keyword>
<dbReference type="EMBL" id="CACTIH010005501">
    <property type="protein sequence ID" value="CAA2995461.1"/>
    <property type="molecule type" value="Genomic_DNA"/>
</dbReference>
<evidence type="ECO:0000256" key="5">
    <source>
        <dbReference type="ARBA" id="ARBA00022527"/>
    </source>
</evidence>
<dbReference type="FunFam" id="3.80.10.10:FF:000383">
    <property type="entry name" value="Leucine-rich repeat receptor protein kinase EMS1"/>
    <property type="match status" value="1"/>
</dbReference>
<dbReference type="Gene3D" id="1.10.510.10">
    <property type="entry name" value="Transferase(Phosphotransferase) domain 1"/>
    <property type="match status" value="1"/>
</dbReference>
<dbReference type="Pfam" id="PF00069">
    <property type="entry name" value="Pkinase"/>
    <property type="match status" value="1"/>
</dbReference>
<comment type="catalytic activity">
    <reaction evidence="19">
        <text>L-threonyl-[protein] + ATP = O-phospho-L-threonyl-[protein] + ADP + H(+)</text>
        <dbReference type="Rhea" id="RHEA:46608"/>
        <dbReference type="Rhea" id="RHEA-COMP:11060"/>
        <dbReference type="Rhea" id="RHEA-COMP:11605"/>
        <dbReference type="ChEBI" id="CHEBI:15378"/>
        <dbReference type="ChEBI" id="CHEBI:30013"/>
        <dbReference type="ChEBI" id="CHEBI:30616"/>
        <dbReference type="ChEBI" id="CHEBI:61977"/>
        <dbReference type="ChEBI" id="CHEBI:456216"/>
        <dbReference type="EC" id="2.7.11.1"/>
    </reaction>
</comment>
<dbReference type="InterPro" id="IPR011009">
    <property type="entry name" value="Kinase-like_dom_sf"/>
</dbReference>
<keyword evidence="23" id="KW-1185">Reference proteome</keyword>
<evidence type="ECO:0000256" key="17">
    <source>
        <dbReference type="ARBA" id="ARBA00023170"/>
    </source>
</evidence>
<evidence type="ECO:0000256" key="16">
    <source>
        <dbReference type="ARBA" id="ARBA00023136"/>
    </source>
</evidence>
<keyword evidence="13" id="KW-0418">Kinase</keyword>
<dbReference type="EC" id="2.7.11.1" evidence="3"/>
<dbReference type="InterPro" id="IPR000719">
    <property type="entry name" value="Prot_kinase_dom"/>
</dbReference>
<keyword evidence="11" id="KW-0677">Repeat</keyword>
<keyword evidence="7" id="KW-0433">Leucine-rich repeat</keyword>
<protein>
    <recommendedName>
        <fullName evidence="3">non-specific serine/threonine protein kinase</fullName>
        <ecNumber evidence="3">2.7.11.1</ecNumber>
    </recommendedName>
</protein>
<evidence type="ECO:0000256" key="10">
    <source>
        <dbReference type="ARBA" id="ARBA00022729"/>
    </source>
</evidence>
<keyword evidence="4" id="KW-1003">Cell membrane</keyword>
<dbReference type="GO" id="GO:0005886">
    <property type="term" value="C:plasma membrane"/>
    <property type="evidence" value="ECO:0007669"/>
    <property type="project" value="UniProtKB-SubCell"/>
</dbReference>
<evidence type="ECO:0000256" key="19">
    <source>
        <dbReference type="ARBA" id="ARBA00047899"/>
    </source>
</evidence>
<dbReference type="PANTHER" id="PTHR27008:SF585">
    <property type="entry name" value="PROTEIN KINASE DOMAIN-CONTAINING PROTEIN"/>
    <property type="match status" value="1"/>
</dbReference>
<dbReference type="PANTHER" id="PTHR27008">
    <property type="entry name" value="OS04G0122200 PROTEIN"/>
    <property type="match status" value="1"/>
</dbReference>
<comment type="caution">
    <text evidence="22">The sequence shown here is derived from an EMBL/GenBank/DDBJ whole genome shotgun (WGS) entry which is preliminary data.</text>
</comment>
<dbReference type="InterPro" id="IPR008271">
    <property type="entry name" value="Ser/Thr_kinase_AS"/>
</dbReference>
<keyword evidence="16" id="KW-0472">Membrane</keyword>
<dbReference type="GO" id="GO:0005524">
    <property type="term" value="F:ATP binding"/>
    <property type="evidence" value="ECO:0007669"/>
    <property type="project" value="UniProtKB-KW"/>
</dbReference>
<dbReference type="FunFam" id="1.10.510.10:FF:000358">
    <property type="entry name" value="Putative leucine-rich repeat receptor-like serine/threonine-protein kinase"/>
    <property type="match status" value="1"/>
</dbReference>
<dbReference type="FunFam" id="3.80.10.10:FF:000111">
    <property type="entry name" value="LRR receptor-like serine/threonine-protein kinase ERECTA"/>
    <property type="match status" value="1"/>
</dbReference>
<comment type="similarity">
    <text evidence="2">Belongs to the RLP family.</text>
</comment>
<evidence type="ECO:0000256" key="13">
    <source>
        <dbReference type="ARBA" id="ARBA00022777"/>
    </source>
</evidence>
<keyword evidence="9" id="KW-0812">Transmembrane</keyword>
<dbReference type="SUPFAM" id="SSF56112">
    <property type="entry name" value="Protein kinase-like (PK-like)"/>
    <property type="match status" value="1"/>
</dbReference>
<keyword evidence="18" id="KW-0325">Glycoprotein</keyword>
<evidence type="ECO:0000256" key="2">
    <source>
        <dbReference type="ARBA" id="ARBA00009592"/>
    </source>
</evidence>
<evidence type="ECO:0000256" key="6">
    <source>
        <dbReference type="ARBA" id="ARBA00022553"/>
    </source>
</evidence>
<keyword evidence="6" id="KW-0597">Phosphoprotein</keyword>
<evidence type="ECO:0000256" key="18">
    <source>
        <dbReference type="ARBA" id="ARBA00023180"/>
    </source>
</evidence>
<evidence type="ECO:0000256" key="14">
    <source>
        <dbReference type="ARBA" id="ARBA00022840"/>
    </source>
</evidence>
<dbReference type="OrthoDB" id="676979at2759"/>
<evidence type="ECO:0000256" key="9">
    <source>
        <dbReference type="ARBA" id="ARBA00022692"/>
    </source>
</evidence>
<dbReference type="AlphaFoldDB" id="A0A8S0SQU7"/>
<dbReference type="InterPro" id="IPR055414">
    <property type="entry name" value="LRR_R13L4/SHOC2-like"/>
</dbReference>
<evidence type="ECO:0000256" key="12">
    <source>
        <dbReference type="ARBA" id="ARBA00022741"/>
    </source>
</evidence>
<proteinExistence type="inferred from homology"/>
<sequence>MGNNYFDGILPKSLGNLSTSVEIFYARHCGIKGIIPNEIGNLSNLIKLDIGDNKLTGRIPDILGQLRKLQRLILRVNKLQGPVFANLGDLVHLYYLDLGNNKLSQQFPKCLAPEIGNIKSMRGLYLSGNQFSGDIPSTIGQLQNLENLTLSNNRLHGPIPESFGNLISLKILDLSKNKLNGVIPKSLEKLQYLEYFNVSFNDLTGEIPNGGPFKNFMSEFFMGNRELCEGSQFKVKPCKFYLIRHHRRNTLLPSQSTPPITVKRISYYEVLNATNKFGEENLIGKGSIGSVYKGIFSDGMIAAIKIFNLGLEAQRLEIMIDVASALEYLHYGYPSPIVHCDLKPSNILLDENMVAHVADFSIAKLFIEDQRISITKMLGTIEYMAPEYGSTGLVSTMVDVYSYGIMLMETFTKKKLTDNMFVGEFTMRKWVLESFPDAIMHVVDVDLVNAAEDNIQVKESCFKLIMGLALECTIDLPKERLIAKDVLTRLKKTKT</sequence>
<dbReference type="Pfam" id="PF23598">
    <property type="entry name" value="LRR_14"/>
    <property type="match status" value="1"/>
</dbReference>
<evidence type="ECO:0000256" key="20">
    <source>
        <dbReference type="ARBA" id="ARBA00048679"/>
    </source>
</evidence>
<evidence type="ECO:0000259" key="21">
    <source>
        <dbReference type="PROSITE" id="PS50011"/>
    </source>
</evidence>
<dbReference type="InterPro" id="IPR001611">
    <property type="entry name" value="Leu-rich_rpt"/>
</dbReference>
<keyword evidence="15" id="KW-1133">Transmembrane helix</keyword>
<accession>A0A8S0SQU7</accession>
<evidence type="ECO:0000256" key="15">
    <source>
        <dbReference type="ARBA" id="ARBA00022989"/>
    </source>
</evidence>
<organism evidence="22 23">
    <name type="scientific">Olea europaea subsp. europaea</name>
    <dbReference type="NCBI Taxonomy" id="158383"/>
    <lineage>
        <taxon>Eukaryota</taxon>
        <taxon>Viridiplantae</taxon>
        <taxon>Streptophyta</taxon>
        <taxon>Embryophyta</taxon>
        <taxon>Tracheophyta</taxon>
        <taxon>Spermatophyta</taxon>
        <taxon>Magnoliopsida</taxon>
        <taxon>eudicotyledons</taxon>
        <taxon>Gunneridae</taxon>
        <taxon>Pentapetalae</taxon>
        <taxon>asterids</taxon>
        <taxon>lamiids</taxon>
        <taxon>Lamiales</taxon>
        <taxon>Oleaceae</taxon>
        <taxon>Oleeae</taxon>
        <taxon>Olea</taxon>
    </lineage>
</organism>
<comment type="catalytic activity">
    <reaction evidence="20">
        <text>L-seryl-[protein] + ATP = O-phospho-L-seryl-[protein] + ADP + H(+)</text>
        <dbReference type="Rhea" id="RHEA:17989"/>
        <dbReference type="Rhea" id="RHEA-COMP:9863"/>
        <dbReference type="Rhea" id="RHEA-COMP:11604"/>
        <dbReference type="ChEBI" id="CHEBI:15378"/>
        <dbReference type="ChEBI" id="CHEBI:29999"/>
        <dbReference type="ChEBI" id="CHEBI:30616"/>
        <dbReference type="ChEBI" id="CHEBI:83421"/>
        <dbReference type="ChEBI" id="CHEBI:456216"/>
        <dbReference type="EC" id="2.7.11.1"/>
    </reaction>
</comment>
<name>A0A8S0SQU7_OLEEU</name>
<evidence type="ECO:0000256" key="7">
    <source>
        <dbReference type="ARBA" id="ARBA00022614"/>
    </source>
</evidence>
<evidence type="ECO:0000256" key="4">
    <source>
        <dbReference type="ARBA" id="ARBA00022475"/>
    </source>
</evidence>
<keyword evidence="8" id="KW-0808">Transferase</keyword>
<evidence type="ECO:0000313" key="22">
    <source>
        <dbReference type="EMBL" id="CAA2995461.1"/>
    </source>
</evidence>
<evidence type="ECO:0000313" key="23">
    <source>
        <dbReference type="Proteomes" id="UP000594638"/>
    </source>
</evidence>
<dbReference type="PROSITE" id="PS00108">
    <property type="entry name" value="PROTEIN_KINASE_ST"/>
    <property type="match status" value="1"/>
</dbReference>
<evidence type="ECO:0000256" key="3">
    <source>
        <dbReference type="ARBA" id="ARBA00012513"/>
    </source>
</evidence>
<gene>
    <name evidence="22" type="ORF">OLEA9_A118506</name>
</gene>
<dbReference type="Pfam" id="PF00560">
    <property type="entry name" value="LRR_1"/>
    <property type="match status" value="1"/>
</dbReference>
<feature type="domain" description="Protein kinase" evidence="21">
    <location>
        <begin position="121"/>
        <end position="495"/>
    </location>
</feature>